<sequence>MAIQLHTSEELSATFVSVHTPKISHPESGKDEFSYQLPTVIKSMRMTGHLFLVGDPLGRIGRQVQKLEELIGPYGTGALNVSRRSLTICATTETFVLYRYPTKGPQGS</sequence>
<name>A0A4S2M1Z6_OPIFE</name>
<accession>A0A4S2M1Z6</accession>
<keyword evidence="2" id="KW-1185">Reference proteome</keyword>
<dbReference type="Proteomes" id="UP000308267">
    <property type="component" value="Unassembled WGS sequence"/>
</dbReference>
<protein>
    <submittedName>
        <fullName evidence="1">Uncharacterized protein</fullName>
    </submittedName>
</protein>
<dbReference type="AlphaFoldDB" id="A0A4S2M1Z6"/>
<dbReference type="EMBL" id="SJOL01006370">
    <property type="protein sequence ID" value="TGZ68309.1"/>
    <property type="molecule type" value="Genomic_DNA"/>
</dbReference>
<evidence type="ECO:0000313" key="2">
    <source>
        <dbReference type="Proteomes" id="UP000308267"/>
    </source>
</evidence>
<dbReference type="OrthoDB" id="10062692at2759"/>
<evidence type="ECO:0000313" key="1">
    <source>
        <dbReference type="EMBL" id="TGZ68309.1"/>
    </source>
</evidence>
<proteinExistence type="predicted"/>
<reference evidence="1 2" key="1">
    <citation type="journal article" date="2019" name="BMC Genomics">
        <title>New insights from Opisthorchis felineus genome: update on genomics of the epidemiologically important liver flukes.</title>
        <authorList>
            <person name="Ershov N.I."/>
            <person name="Mordvinov V.A."/>
            <person name="Prokhortchouk E.B."/>
            <person name="Pakharukova M.Y."/>
            <person name="Gunbin K.V."/>
            <person name="Ustyantsev K."/>
            <person name="Genaev M.A."/>
            <person name="Blinov A.G."/>
            <person name="Mazur A."/>
            <person name="Boulygina E."/>
            <person name="Tsygankova S."/>
            <person name="Khrameeva E."/>
            <person name="Chekanov N."/>
            <person name="Fan G."/>
            <person name="Xiao A."/>
            <person name="Zhang H."/>
            <person name="Xu X."/>
            <person name="Yang H."/>
            <person name="Solovyev V."/>
            <person name="Lee S.M."/>
            <person name="Liu X."/>
            <person name="Afonnikov D.A."/>
            <person name="Skryabin K.G."/>
        </authorList>
    </citation>
    <scope>NUCLEOTIDE SEQUENCE [LARGE SCALE GENOMIC DNA]</scope>
    <source>
        <strain evidence="1">AK-0245</strain>
        <tissue evidence="1">Whole organism</tissue>
    </source>
</reference>
<organism evidence="1 2">
    <name type="scientific">Opisthorchis felineus</name>
    <dbReference type="NCBI Taxonomy" id="147828"/>
    <lineage>
        <taxon>Eukaryota</taxon>
        <taxon>Metazoa</taxon>
        <taxon>Spiralia</taxon>
        <taxon>Lophotrochozoa</taxon>
        <taxon>Platyhelminthes</taxon>
        <taxon>Trematoda</taxon>
        <taxon>Digenea</taxon>
        <taxon>Opisthorchiida</taxon>
        <taxon>Opisthorchiata</taxon>
        <taxon>Opisthorchiidae</taxon>
        <taxon>Opisthorchis</taxon>
    </lineage>
</organism>
<comment type="caution">
    <text evidence="1">The sequence shown here is derived from an EMBL/GenBank/DDBJ whole genome shotgun (WGS) entry which is preliminary data.</text>
</comment>
<gene>
    <name evidence="1" type="ORF">CRM22_004293</name>
</gene>